<dbReference type="AlphaFoldDB" id="A0A9X4AY68"/>
<dbReference type="Proteomes" id="UP001151081">
    <property type="component" value="Unassembled WGS sequence"/>
</dbReference>
<evidence type="ECO:0000313" key="2">
    <source>
        <dbReference type="EMBL" id="MDC3988476.1"/>
    </source>
</evidence>
<name>A0A9X4AY68_9BACT</name>
<dbReference type="RefSeq" id="WP_272424490.1">
    <property type="nucleotide sequence ID" value="NZ_JAGTJJ010000074.1"/>
</dbReference>
<evidence type="ECO:0000256" key="1">
    <source>
        <dbReference type="SAM" id="SignalP"/>
    </source>
</evidence>
<keyword evidence="1" id="KW-0732">Signal</keyword>
<comment type="caution">
    <text evidence="2">The sequence shown here is derived from an EMBL/GenBank/DDBJ whole genome shotgun (WGS) entry which is preliminary data.</text>
</comment>
<keyword evidence="3" id="KW-1185">Reference proteome</keyword>
<feature type="chain" id="PRO_5040900777" evidence="1">
    <location>
        <begin position="24"/>
        <end position="304"/>
    </location>
</feature>
<evidence type="ECO:0000313" key="3">
    <source>
        <dbReference type="Proteomes" id="UP001151081"/>
    </source>
</evidence>
<organism evidence="2 3">
    <name type="scientific">Polyangium jinanense</name>
    <dbReference type="NCBI Taxonomy" id="2829994"/>
    <lineage>
        <taxon>Bacteria</taxon>
        <taxon>Pseudomonadati</taxon>
        <taxon>Myxococcota</taxon>
        <taxon>Polyangia</taxon>
        <taxon>Polyangiales</taxon>
        <taxon>Polyangiaceae</taxon>
        <taxon>Polyangium</taxon>
    </lineage>
</organism>
<gene>
    <name evidence="2" type="ORF">KEG57_48870</name>
</gene>
<dbReference type="EMBL" id="JAGTJJ010000074">
    <property type="protein sequence ID" value="MDC3988476.1"/>
    <property type="molecule type" value="Genomic_DNA"/>
</dbReference>
<sequence length="304" mass="32749">MKWIKWSASMVLPAFVLVFHPLGCGVLYTCEDDGTCIEVPEGFTGYHFLREIQDARTTADRCGDGAEPTPYYMNPPSNEPQKCRECACDLQNVVRGCSLPELECRDGSSCDAGIKLKTHVSVGECAVSMWNRDSDDRKISFPSGVAHCSVVGEVGAPEVGVIEQAIDLPTWGARFDICKVPPQEATGMICIQASGHGLTCPTGWDHGIEAYTTGVDGRSCSACSCKAQCQWDGYTISDICYNGESDGEQLVIDGAQRCVGIEYISYAYGIKTMAPQLMTEPTGGESSGEFLPKGPVTFCCKPAE</sequence>
<reference evidence="2 3" key="1">
    <citation type="submission" date="2021-04" db="EMBL/GenBank/DDBJ databases">
        <title>Genome analysis of Polyangium sp.</title>
        <authorList>
            <person name="Li Y."/>
            <person name="Wang J."/>
        </authorList>
    </citation>
    <scope>NUCLEOTIDE SEQUENCE [LARGE SCALE GENOMIC DNA]</scope>
    <source>
        <strain evidence="2 3">SDU14</strain>
    </source>
</reference>
<feature type="signal peptide" evidence="1">
    <location>
        <begin position="1"/>
        <end position="23"/>
    </location>
</feature>
<proteinExistence type="predicted"/>
<accession>A0A9X4AY68</accession>
<protein>
    <submittedName>
        <fullName evidence="2">Uncharacterized protein</fullName>
    </submittedName>
</protein>